<evidence type="ECO:0000313" key="1">
    <source>
        <dbReference type="EMBL" id="SDS07967.1"/>
    </source>
</evidence>
<dbReference type="EMBL" id="LT629766">
    <property type="protein sequence ID" value="SDS07967.1"/>
    <property type="molecule type" value="Genomic_DNA"/>
</dbReference>
<dbReference type="STRING" id="1136497.SAMN04489752_0932"/>
<gene>
    <name evidence="1" type="ORF">SAMN04489752_0932</name>
</gene>
<reference evidence="2" key="1">
    <citation type="submission" date="2016-10" db="EMBL/GenBank/DDBJ databases">
        <authorList>
            <person name="Varghese N."/>
            <person name="Submissions S."/>
        </authorList>
    </citation>
    <scope>NUCLEOTIDE SEQUENCE [LARGE SCALE GENOMIC DNA]</scope>
    <source>
        <strain evidence="2">DSM 23676</strain>
    </source>
</reference>
<protein>
    <submittedName>
        <fullName evidence="1">Uncharacterized protein</fullName>
    </submittedName>
</protein>
<sequence length="238" mass="25356">MRRPGRRSISTGAVAESAVRWTVGSSGACAERIVGSGIGGSLGVPAGTLVRTRTGPARVHCRGRQLLRVATLGVRAARLRLPRILLRRARPRCRVAFTGGGVAAEPGARGGAEPTTSCLGIGVAPMRSALVRGKLWQVVYSSKTVFSCSTARSPFSFPAQGTPRHSVFRPAFLRRSETRPQSTSRRFYACTLMNAGIPVWGSGTKGTFGPDSRPSQVDSIMTKPTLRGRALPWMAPFP</sequence>
<keyword evidence="2" id="KW-1185">Reference proteome</keyword>
<organism evidence="1 2">
    <name type="scientific">Brevibacterium siliguriense</name>
    <dbReference type="NCBI Taxonomy" id="1136497"/>
    <lineage>
        <taxon>Bacteria</taxon>
        <taxon>Bacillati</taxon>
        <taxon>Actinomycetota</taxon>
        <taxon>Actinomycetes</taxon>
        <taxon>Micrococcales</taxon>
        <taxon>Brevibacteriaceae</taxon>
        <taxon>Brevibacterium</taxon>
    </lineage>
</organism>
<dbReference type="Proteomes" id="UP000199597">
    <property type="component" value="Chromosome I"/>
</dbReference>
<name>A0A1H1P9Y3_9MICO</name>
<accession>A0A1H1P9Y3</accession>
<evidence type="ECO:0000313" key="2">
    <source>
        <dbReference type="Proteomes" id="UP000199597"/>
    </source>
</evidence>
<proteinExistence type="predicted"/>
<dbReference type="AlphaFoldDB" id="A0A1H1P9Y3"/>